<accession>A0A7C4AGC8</accession>
<gene>
    <name evidence="3" type="ORF">ENR59_03990</name>
</gene>
<evidence type="ECO:0000313" key="3">
    <source>
        <dbReference type="EMBL" id="HGG92094.1"/>
    </source>
</evidence>
<keyword evidence="2" id="KW-0175">Coiled coil</keyword>
<sequence length="413" mass="45778">MIPARKKLWEHDDYQCPILGTCLSMAELRKLARKLDVSLPPGASDYDVHVQFVRLARREGPVAQYLNKYLDRKYRKAVRAFHKIGDQTALEALWRLSVKAGDVPGPFWALMSHPGAAPALLTRVFGEMHMLSHLMGAANRADLKRLTGLERRVDELGQALSRVQAARRAQKLEWTLRVKALEDSLEEERQERLKFSRQVREAALPVQRPEDDAQALRDQIEALRGETRRQAVIIETLYRENASLREREGELQADLERAEAEMARALPFAGEGCPAAGQECPGAECSAAHCAGPDCLSQDCQDCPASGCPALAGKNVLYVGGRCNLVRHYRQLVERTGCRFHHHDGGVEHSAAELYGKLASADVVLCPVDCVSHEACQAVKKACKHCMKPFLMLRSSGLSALSRSLDTLATAVN</sequence>
<name>A0A7C4AGC8_9BACT</name>
<comment type="similarity">
    <text evidence="1">Belongs to the UPF0751 family.</text>
</comment>
<feature type="coiled-coil region" evidence="2">
    <location>
        <begin position="234"/>
        <end position="261"/>
    </location>
</feature>
<dbReference type="EMBL" id="DSRP01000273">
    <property type="protein sequence ID" value="HGG92094.1"/>
    <property type="molecule type" value="Genomic_DNA"/>
</dbReference>
<dbReference type="InterPro" id="IPR016772">
    <property type="entry name" value="UCP020408"/>
</dbReference>
<protein>
    <submittedName>
        <fullName evidence="3">DUF2325 domain-containing protein</fullName>
    </submittedName>
</protein>
<comment type="caution">
    <text evidence="3">The sequence shown here is derived from an EMBL/GenBank/DDBJ whole genome shotgun (WGS) entry which is preliminary data.</text>
</comment>
<dbReference type="Pfam" id="PF10087">
    <property type="entry name" value="DUF2325"/>
    <property type="match status" value="1"/>
</dbReference>
<dbReference type="AlphaFoldDB" id="A0A7C4AGC8"/>
<evidence type="ECO:0000256" key="2">
    <source>
        <dbReference type="SAM" id="Coils"/>
    </source>
</evidence>
<feature type="coiled-coil region" evidence="2">
    <location>
        <begin position="146"/>
        <end position="198"/>
    </location>
</feature>
<proteinExistence type="inferred from homology"/>
<organism evidence="3">
    <name type="scientific">Fundidesulfovibrio putealis</name>
    <dbReference type="NCBI Taxonomy" id="270496"/>
    <lineage>
        <taxon>Bacteria</taxon>
        <taxon>Pseudomonadati</taxon>
        <taxon>Thermodesulfobacteriota</taxon>
        <taxon>Desulfovibrionia</taxon>
        <taxon>Desulfovibrionales</taxon>
        <taxon>Desulfovibrionaceae</taxon>
        <taxon>Fundidesulfovibrio</taxon>
    </lineage>
</organism>
<reference evidence="3" key="1">
    <citation type="journal article" date="2020" name="mSystems">
        <title>Genome- and Community-Level Interaction Insights into Carbon Utilization and Element Cycling Functions of Hydrothermarchaeota in Hydrothermal Sediment.</title>
        <authorList>
            <person name="Zhou Z."/>
            <person name="Liu Y."/>
            <person name="Xu W."/>
            <person name="Pan J."/>
            <person name="Luo Z.H."/>
            <person name="Li M."/>
        </authorList>
    </citation>
    <scope>NUCLEOTIDE SEQUENCE [LARGE SCALE GENOMIC DNA]</scope>
    <source>
        <strain evidence="3">SpSt-413</strain>
    </source>
</reference>
<evidence type="ECO:0000256" key="1">
    <source>
        <dbReference type="ARBA" id="ARBA00007189"/>
    </source>
</evidence>